<feature type="region of interest" description="Disordered" evidence="1">
    <location>
        <begin position="73"/>
        <end position="95"/>
    </location>
</feature>
<sequence>MRGGRNKFGSYYKRDRAQRMQRNTLKDNAVADLAGMEQTVTSSTEPIVMPYPDDKSKVKSEYDSVLQCLTLSSSTPVHHVPPAPAPRPPPVAHENEGLAGLLGCSIDFPNYRIKPEPFEPTTAAEFQQRLPYHGHPIDDGT</sequence>
<feature type="compositionally biased region" description="Pro residues" evidence="1">
    <location>
        <begin position="79"/>
        <end position="91"/>
    </location>
</feature>
<feature type="region of interest" description="Disordered" evidence="1">
    <location>
        <begin position="119"/>
        <end position="141"/>
    </location>
</feature>
<proteinExistence type="predicted"/>
<evidence type="ECO:0000313" key="2">
    <source>
        <dbReference type="EMBL" id="KIH62995.1"/>
    </source>
</evidence>
<reference evidence="2 3" key="1">
    <citation type="submission" date="2013-12" db="EMBL/GenBank/DDBJ databases">
        <title>Draft genome of the parsitic nematode Ancylostoma duodenale.</title>
        <authorList>
            <person name="Mitreva M."/>
        </authorList>
    </citation>
    <scope>NUCLEOTIDE SEQUENCE [LARGE SCALE GENOMIC DNA]</scope>
    <source>
        <strain evidence="2 3">Zhejiang</strain>
    </source>
</reference>
<dbReference type="AlphaFoldDB" id="A0A0C2GNU7"/>
<keyword evidence="3" id="KW-1185">Reference proteome</keyword>
<organism evidence="2 3">
    <name type="scientific">Ancylostoma duodenale</name>
    <dbReference type="NCBI Taxonomy" id="51022"/>
    <lineage>
        <taxon>Eukaryota</taxon>
        <taxon>Metazoa</taxon>
        <taxon>Ecdysozoa</taxon>
        <taxon>Nematoda</taxon>
        <taxon>Chromadorea</taxon>
        <taxon>Rhabditida</taxon>
        <taxon>Rhabditina</taxon>
        <taxon>Rhabditomorpha</taxon>
        <taxon>Strongyloidea</taxon>
        <taxon>Ancylostomatidae</taxon>
        <taxon>Ancylostomatinae</taxon>
        <taxon>Ancylostoma</taxon>
    </lineage>
</organism>
<dbReference type="OrthoDB" id="6355676at2759"/>
<dbReference type="EMBL" id="KN728947">
    <property type="protein sequence ID" value="KIH62995.1"/>
    <property type="molecule type" value="Genomic_DNA"/>
</dbReference>
<evidence type="ECO:0000256" key="1">
    <source>
        <dbReference type="SAM" id="MobiDB-lite"/>
    </source>
</evidence>
<protein>
    <submittedName>
        <fullName evidence="2">Uncharacterized protein</fullName>
    </submittedName>
</protein>
<gene>
    <name evidence="2" type="ORF">ANCDUO_06713</name>
</gene>
<feature type="region of interest" description="Disordered" evidence="1">
    <location>
        <begin position="1"/>
        <end position="23"/>
    </location>
</feature>
<name>A0A0C2GNU7_9BILA</name>
<evidence type="ECO:0000313" key="3">
    <source>
        <dbReference type="Proteomes" id="UP000054047"/>
    </source>
</evidence>
<accession>A0A0C2GNU7</accession>
<dbReference type="Proteomes" id="UP000054047">
    <property type="component" value="Unassembled WGS sequence"/>
</dbReference>